<comment type="caution">
    <text evidence="10">The sequence shown here is derived from an EMBL/GenBank/DDBJ whole genome shotgun (WGS) entry which is preliminary data.</text>
</comment>
<dbReference type="AlphaFoldDB" id="A0A8J3C7T0"/>
<dbReference type="GO" id="GO:0006508">
    <property type="term" value="P:proteolysis"/>
    <property type="evidence" value="ECO:0007669"/>
    <property type="project" value="UniProtKB-KW"/>
</dbReference>
<evidence type="ECO:0000256" key="8">
    <source>
        <dbReference type="SAM" id="SignalP"/>
    </source>
</evidence>
<dbReference type="Gene3D" id="3.40.50.200">
    <property type="entry name" value="Peptidase S8/S53 domain"/>
    <property type="match status" value="1"/>
</dbReference>
<evidence type="ECO:0000256" key="2">
    <source>
        <dbReference type="ARBA" id="ARBA00022670"/>
    </source>
</evidence>
<evidence type="ECO:0000256" key="7">
    <source>
        <dbReference type="RuleBase" id="RU003355"/>
    </source>
</evidence>
<proteinExistence type="inferred from homology"/>
<sequence length="517" mass="53544">MATATAVALTVGASLPAGANDGTVRAADAPRAIKDSYIVVFKDRLSTQVLDSTVSALAGKHGGTVKHTYRNALSGFAAKMSEREARRLAADPRVAFVEQDQEVHTMDVQNNPPSWGLDRIDQRNLPLDSKYEYATKAGNVNTYVIDTGIRTTHSDFGGRARHGRDTVDNDNDATDCHGHGTHVAGTVGGAAHGVAKSVTLWAVRVLDCRGSGSYSGVIAGIDWVTANARKPAVANMSLGGPASSAVDNAVRRSVSSGITYAIAAGNGDQWGRPQDACTVSPARTKEAITVTATDRNDAKASWANYGTCVDIAAPGVGITSAWLDNDSATRTISGTSMATPHVAGAAALVLAGNPSYSPQQVADALVGAATPNVISNPGPGTPNLLLYTGSGGGDPGPGPGPGCKLKTNDTDVAIPDNGAAVSSSITFGECEGTASNAVKVEVHIKHTYRGDLVIDLVTPSGAVKNLKQNNAWDSADDVNETYTVDASGETKNGTWQLRVRDVYAQDTGHIDSWNLTP</sequence>
<gene>
    <name evidence="10" type="ORF">GCM10012275_23140</name>
</gene>
<keyword evidence="4 6" id="KW-0720">Serine protease</keyword>
<reference evidence="10" key="1">
    <citation type="journal article" date="2014" name="Int. J. Syst. Evol. Microbiol.">
        <title>Complete genome sequence of Corynebacterium casei LMG S-19264T (=DSM 44701T), isolated from a smear-ripened cheese.</title>
        <authorList>
            <consortium name="US DOE Joint Genome Institute (JGI-PGF)"/>
            <person name="Walter F."/>
            <person name="Albersmeier A."/>
            <person name="Kalinowski J."/>
            <person name="Ruckert C."/>
        </authorList>
    </citation>
    <scope>NUCLEOTIDE SEQUENCE</scope>
    <source>
        <strain evidence="10">CGMCC 4.5737</strain>
    </source>
</reference>
<dbReference type="GO" id="GO:0005615">
    <property type="term" value="C:extracellular space"/>
    <property type="evidence" value="ECO:0007669"/>
    <property type="project" value="TreeGrafter"/>
</dbReference>
<dbReference type="SUPFAM" id="SSF49785">
    <property type="entry name" value="Galactose-binding domain-like"/>
    <property type="match status" value="1"/>
</dbReference>
<dbReference type="InterPro" id="IPR015500">
    <property type="entry name" value="Peptidase_S8_subtilisin-rel"/>
</dbReference>
<evidence type="ECO:0000256" key="3">
    <source>
        <dbReference type="ARBA" id="ARBA00022801"/>
    </source>
</evidence>
<dbReference type="GO" id="GO:0004252">
    <property type="term" value="F:serine-type endopeptidase activity"/>
    <property type="evidence" value="ECO:0007669"/>
    <property type="project" value="UniProtKB-UniRule"/>
</dbReference>
<keyword evidence="3 6" id="KW-0378">Hydrolase</keyword>
<dbReference type="InterPro" id="IPR023827">
    <property type="entry name" value="Peptidase_S8_Asp-AS"/>
</dbReference>
<dbReference type="PROSITE" id="PS00137">
    <property type="entry name" value="SUBTILASE_HIS"/>
    <property type="match status" value="1"/>
</dbReference>
<dbReference type="PROSITE" id="PS51829">
    <property type="entry name" value="P_HOMO_B"/>
    <property type="match status" value="1"/>
</dbReference>
<dbReference type="PRINTS" id="PR00723">
    <property type="entry name" value="SUBTILISIN"/>
</dbReference>
<feature type="active site" description="Charge relay system" evidence="5 6">
    <location>
        <position position="336"/>
    </location>
</feature>
<reference evidence="10" key="2">
    <citation type="submission" date="2020-09" db="EMBL/GenBank/DDBJ databases">
        <authorList>
            <person name="Sun Q."/>
            <person name="Zhou Y."/>
        </authorList>
    </citation>
    <scope>NUCLEOTIDE SEQUENCE</scope>
    <source>
        <strain evidence="10">CGMCC 4.5737</strain>
    </source>
</reference>
<dbReference type="CDD" id="cd04077">
    <property type="entry name" value="Peptidases_S8_PCSK9_ProteinaseK_like"/>
    <property type="match status" value="1"/>
</dbReference>
<evidence type="ECO:0000313" key="10">
    <source>
        <dbReference type="EMBL" id="GGM51644.1"/>
    </source>
</evidence>
<accession>A0A8J3C7T0</accession>
<keyword evidence="11" id="KW-1185">Reference proteome</keyword>
<dbReference type="PROSITE" id="PS51892">
    <property type="entry name" value="SUBTILASE"/>
    <property type="match status" value="1"/>
</dbReference>
<dbReference type="PANTHER" id="PTHR43806:SF11">
    <property type="entry name" value="CEREVISIN-RELATED"/>
    <property type="match status" value="1"/>
</dbReference>
<feature type="domain" description="P/Homo B" evidence="9">
    <location>
        <begin position="395"/>
        <end position="517"/>
    </location>
</feature>
<dbReference type="InterPro" id="IPR034193">
    <property type="entry name" value="PCSK9_ProteinaseK-like"/>
</dbReference>
<dbReference type="EMBL" id="BMMK01000009">
    <property type="protein sequence ID" value="GGM51644.1"/>
    <property type="molecule type" value="Genomic_DNA"/>
</dbReference>
<dbReference type="InterPro" id="IPR002884">
    <property type="entry name" value="P_dom"/>
</dbReference>
<comment type="similarity">
    <text evidence="1 6 7">Belongs to the peptidase S8 family.</text>
</comment>
<evidence type="ECO:0000256" key="5">
    <source>
        <dbReference type="PIRSR" id="PIRSR615500-1"/>
    </source>
</evidence>
<dbReference type="Pfam" id="PF00082">
    <property type="entry name" value="Peptidase_S8"/>
    <property type="match status" value="1"/>
</dbReference>
<keyword evidence="2 6" id="KW-0645">Protease</keyword>
<protein>
    <submittedName>
        <fullName evidence="10">Serine protease</fullName>
    </submittedName>
</protein>
<dbReference type="PROSITE" id="PS00136">
    <property type="entry name" value="SUBTILASE_ASP"/>
    <property type="match status" value="1"/>
</dbReference>
<dbReference type="InterPro" id="IPR037045">
    <property type="entry name" value="S8pro/Inhibitor_I9_sf"/>
</dbReference>
<evidence type="ECO:0000256" key="4">
    <source>
        <dbReference type="ARBA" id="ARBA00022825"/>
    </source>
</evidence>
<feature type="signal peptide" evidence="8">
    <location>
        <begin position="1"/>
        <end position="19"/>
    </location>
</feature>
<dbReference type="InterPro" id="IPR023828">
    <property type="entry name" value="Peptidase_S8_Ser-AS"/>
</dbReference>
<dbReference type="InterPro" id="IPR022398">
    <property type="entry name" value="Peptidase_S8_His-AS"/>
</dbReference>
<evidence type="ECO:0000256" key="1">
    <source>
        <dbReference type="ARBA" id="ARBA00011073"/>
    </source>
</evidence>
<dbReference type="InterPro" id="IPR036852">
    <property type="entry name" value="Peptidase_S8/S53_dom_sf"/>
</dbReference>
<feature type="active site" description="Charge relay system" evidence="5 6">
    <location>
        <position position="146"/>
    </location>
</feature>
<evidence type="ECO:0000256" key="6">
    <source>
        <dbReference type="PROSITE-ProRule" id="PRU01240"/>
    </source>
</evidence>
<evidence type="ECO:0000313" key="11">
    <source>
        <dbReference type="Proteomes" id="UP000637578"/>
    </source>
</evidence>
<keyword evidence="8" id="KW-0732">Signal</keyword>
<dbReference type="InterPro" id="IPR008979">
    <property type="entry name" value="Galactose-bd-like_sf"/>
</dbReference>
<dbReference type="InterPro" id="IPR010259">
    <property type="entry name" value="S8pro/Inhibitor_I9"/>
</dbReference>
<dbReference type="Gene3D" id="3.30.70.80">
    <property type="entry name" value="Peptidase S8 propeptide/proteinase inhibitor I9"/>
    <property type="match status" value="1"/>
</dbReference>
<evidence type="ECO:0000259" key="9">
    <source>
        <dbReference type="PROSITE" id="PS51829"/>
    </source>
</evidence>
<dbReference type="SUPFAM" id="SSF52743">
    <property type="entry name" value="Subtilisin-like"/>
    <property type="match status" value="1"/>
</dbReference>
<dbReference type="SUPFAM" id="SSF54897">
    <property type="entry name" value="Protease propeptides/inhibitors"/>
    <property type="match status" value="1"/>
</dbReference>
<organism evidence="10 11">
    <name type="scientific">Longimycelium tulufanense</name>
    <dbReference type="NCBI Taxonomy" id="907463"/>
    <lineage>
        <taxon>Bacteria</taxon>
        <taxon>Bacillati</taxon>
        <taxon>Actinomycetota</taxon>
        <taxon>Actinomycetes</taxon>
        <taxon>Pseudonocardiales</taxon>
        <taxon>Pseudonocardiaceae</taxon>
        <taxon>Longimycelium</taxon>
    </lineage>
</organism>
<feature type="active site" description="Charge relay system" evidence="5 6">
    <location>
        <position position="179"/>
    </location>
</feature>
<name>A0A8J3C7T0_9PSEU</name>
<feature type="chain" id="PRO_5039556761" evidence="8">
    <location>
        <begin position="20"/>
        <end position="517"/>
    </location>
</feature>
<dbReference type="Pfam" id="PF05922">
    <property type="entry name" value="Inhibitor_I9"/>
    <property type="match status" value="1"/>
</dbReference>
<dbReference type="PANTHER" id="PTHR43806">
    <property type="entry name" value="PEPTIDASE S8"/>
    <property type="match status" value="1"/>
</dbReference>
<dbReference type="PROSITE" id="PS00138">
    <property type="entry name" value="SUBTILASE_SER"/>
    <property type="match status" value="1"/>
</dbReference>
<dbReference type="InterPro" id="IPR050131">
    <property type="entry name" value="Peptidase_S8_subtilisin-like"/>
</dbReference>
<dbReference type="Proteomes" id="UP000637578">
    <property type="component" value="Unassembled WGS sequence"/>
</dbReference>
<dbReference type="InterPro" id="IPR000209">
    <property type="entry name" value="Peptidase_S8/S53_dom"/>
</dbReference>
<dbReference type="Pfam" id="PF01483">
    <property type="entry name" value="P_proprotein"/>
    <property type="match status" value="1"/>
</dbReference>
<dbReference type="FunFam" id="3.40.50.200:FF:000014">
    <property type="entry name" value="Proteinase K"/>
    <property type="match status" value="1"/>
</dbReference>
<dbReference type="Gene3D" id="2.60.120.260">
    <property type="entry name" value="Galactose-binding domain-like"/>
    <property type="match status" value="1"/>
</dbReference>